<dbReference type="EMBL" id="KK198754">
    <property type="protein sequence ID" value="KCW84114.1"/>
    <property type="molecule type" value="Genomic_DNA"/>
</dbReference>
<gene>
    <name evidence="3" type="ORF">EUGRSUZ_B00996</name>
</gene>
<feature type="compositionally biased region" description="Polar residues" evidence="2">
    <location>
        <begin position="1"/>
        <end position="26"/>
    </location>
</feature>
<dbReference type="Pfam" id="PF03643">
    <property type="entry name" value="Vps26"/>
    <property type="match status" value="1"/>
</dbReference>
<name>A0A059D0W8_EUCGR</name>
<feature type="region of interest" description="Disordered" evidence="2">
    <location>
        <begin position="1"/>
        <end position="85"/>
    </location>
</feature>
<dbReference type="PANTHER" id="PTHR12233">
    <property type="entry name" value="VACUOLAR PROTEIN SORTING 26 RELATED"/>
    <property type="match status" value="1"/>
</dbReference>
<evidence type="ECO:0000313" key="3">
    <source>
        <dbReference type="EMBL" id="KCW84114.1"/>
    </source>
</evidence>
<evidence type="ECO:0000256" key="1">
    <source>
        <dbReference type="ARBA" id="ARBA00009100"/>
    </source>
</evidence>
<organism evidence="3">
    <name type="scientific">Eucalyptus grandis</name>
    <name type="common">Flooded gum</name>
    <dbReference type="NCBI Taxonomy" id="71139"/>
    <lineage>
        <taxon>Eukaryota</taxon>
        <taxon>Viridiplantae</taxon>
        <taxon>Streptophyta</taxon>
        <taxon>Embryophyta</taxon>
        <taxon>Tracheophyta</taxon>
        <taxon>Spermatophyta</taxon>
        <taxon>Magnoliopsida</taxon>
        <taxon>eudicotyledons</taxon>
        <taxon>Gunneridae</taxon>
        <taxon>Pentapetalae</taxon>
        <taxon>rosids</taxon>
        <taxon>malvids</taxon>
        <taxon>Myrtales</taxon>
        <taxon>Myrtaceae</taxon>
        <taxon>Myrtoideae</taxon>
        <taxon>Eucalypteae</taxon>
        <taxon>Eucalyptus</taxon>
    </lineage>
</organism>
<evidence type="ECO:0000256" key="2">
    <source>
        <dbReference type="SAM" id="MobiDB-lite"/>
    </source>
</evidence>
<dbReference type="Gramene" id="KCW84114">
    <property type="protein sequence ID" value="KCW84114"/>
    <property type="gene ID" value="EUGRSUZ_B00996"/>
</dbReference>
<dbReference type="Gene3D" id="2.60.40.640">
    <property type="match status" value="1"/>
</dbReference>
<dbReference type="InterPro" id="IPR028934">
    <property type="entry name" value="Vps26-related"/>
</dbReference>
<feature type="compositionally biased region" description="Low complexity" evidence="2">
    <location>
        <begin position="130"/>
        <end position="142"/>
    </location>
</feature>
<dbReference type="FunCoup" id="A0A059D0W8">
    <property type="interactions" value="2601"/>
</dbReference>
<dbReference type="InterPro" id="IPR014752">
    <property type="entry name" value="Arrestin-like_C"/>
</dbReference>
<dbReference type="STRING" id="71139.A0A059D0W8"/>
<accession>A0A059D0W8</accession>
<dbReference type="AlphaFoldDB" id="A0A059D0W8"/>
<dbReference type="GO" id="GO:0005768">
    <property type="term" value="C:endosome"/>
    <property type="evidence" value="ECO:0000318"/>
    <property type="project" value="GO_Central"/>
</dbReference>
<feature type="compositionally biased region" description="Basic residues" evidence="2">
    <location>
        <begin position="61"/>
        <end position="71"/>
    </location>
</feature>
<comment type="similarity">
    <text evidence="1">Belongs to the VPS26 family.</text>
</comment>
<protein>
    <submittedName>
        <fullName evidence="3">Uncharacterized protein</fullName>
    </submittedName>
</protein>
<dbReference type="GO" id="GO:0006886">
    <property type="term" value="P:intracellular protein transport"/>
    <property type="evidence" value="ECO:0000318"/>
    <property type="project" value="GO_Central"/>
</dbReference>
<feature type="region of interest" description="Disordered" evidence="2">
    <location>
        <begin position="105"/>
        <end position="162"/>
    </location>
</feature>
<proteinExistence type="inferred from homology"/>
<dbReference type="InParanoid" id="A0A059D0W8"/>
<sequence length="462" mass="50803">MQKQNISIGSSKETGSNKRSINNSVLLNRAKRRRCATIDASPSSPPPVARCVAGQSSGARSRCRLRCRPQHSRSSFPDRAASTAPPYASLSLSLRSAILRPESRSAALMESSRNRSRARSSSSPPPPSPTAASASPSTAPSSRRNRIIEVQPPGRIASGTTEIPFSVTLKQSGGDKRERFYETFHGANINIQYLLTADVTRGYLHKSLCATMEFILEADKAELLDQPASPEIVIFYITQDTQRHPLLPELKSGGFRVTGKMSIQCALSDPISGELIVETSAVPIRSVDIHILRIESFVFGDRIVTDTSLVQTTQFKVAIVISFQSELSKMQAKSDPRTPRLWQWKLYHLNWFAPDENQCGGNNSDFNVCTFFREVSCISDHLGGCSPLIQIVVIYNGWCNLLTILMAVAALSKGVFITGCKQNHVVHYVVSSWILEATTQTLKPVHASKGWIFTVGLSERLL</sequence>
<reference evidence="3" key="1">
    <citation type="submission" date="2013-07" db="EMBL/GenBank/DDBJ databases">
        <title>The genome of Eucalyptus grandis.</title>
        <authorList>
            <person name="Schmutz J."/>
            <person name="Hayes R."/>
            <person name="Myburg A."/>
            <person name="Tuskan G."/>
            <person name="Grattapaglia D."/>
            <person name="Rokhsar D.S."/>
        </authorList>
    </citation>
    <scope>NUCLEOTIDE SEQUENCE</scope>
    <source>
        <tissue evidence="3">Leaf extractions</tissue>
    </source>
</reference>